<keyword evidence="12" id="KW-1185">Reference proteome</keyword>
<evidence type="ECO:0000313" key="12">
    <source>
        <dbReference type="Proteomes" id="UP000826271"/>
    </source>
</evidence>
<dbReference type="InterPro" id="IPR039525">
    <property type="entry name" value="RNF126-like_zinc-ribbon"/>
</dbReference>
<reference evidence="11" key="1">
    <citation type="submission" date="2019-10" db="EMBL/GenBank/DDBJ databases">
        <authorList>
            <person name="Zhang R."/>
            <person name="Pan Y."/>
            <person name="Wang J."/>
            <person name="Ma R."/>
            <person name="Yu S."/>
        </authorList>
    </citation>
    <scope>NUCLEOTIDE SEQUENCE</scope>
    <source>
        <strain evidence="11">LA-IB0</strain>
        <tissue evidence="11">Leaf</tissue>
    </source>
</reference>
<dbReference type="CDD" id="cd16667">
    <property type="entry name" value="RING-H2_RNF126-like"/>
    <property type="match status" value="1"/>
</dbReference>
<evidence type="ECO:0000259" key="10">
    <source>
        <dbReference type="PROSITE" id="PS50089"/>
    </source>
</evidence>
<accession>A0AAV6X787</accession>
<gene>
    <name evidence="11" type="ORF">BUALT_Bualt08G0121400</name>
</gene>
<keyword evidence="3" id="KW-0808">Transferase</keyword>
<evidence type="ECO:0000256" key="3">
    <source>
        <dbReference type="ARBA" id="ARBA00022679"/>
    </source>
</evidence>
<protein>
    <recommendedName>
        <fullName evidence="2">RING-type E3 ubiquitin transferase</fullName>
        <ecNumber evidence="2">2.3.2.27</ecNumber>
    </recommendedName>
</protein>
<keyword evidence="4" id="KW-0479">Metal-binding</keyword>
<dbReference type="PANTHER" id="PTHR15710:SF18">
    <property type="entry name" value="RING-TYPE E3 UBIQUITIN TRANSFERASE"/>
    <property type="match status" value="1"/>
</dbReference>
<evidence type="ECO:0000256" key="4">
    <source>
        <dbReference type="ARBA" id="ARBA00022723"/>
    </source>
</evidence>
<keyword evidence="7" id="KW-0862">Zinc</keyword>
<evidence type="ECO:0000313" key="11">
    <source>
        <dbReference type="EMBL" id="KAG8378283.1"/>
    </source>
</evidence>
<dbReference type="PROSITE" id="PS50089">
    <property type="entry name" value="ZF_RING_2"/>
    <property type="match status" value="1"/>
</dbReference>
<evidence type="ECO:0000256" key="8">
    <source>
        <dbReference type="PROSITE-ProRule" id="PRU00175"/>
    </source>
</evidence>
<dbReference type="GO" id="GO:0061630">
    <property type="term" value="F:ubiquitin protein ligase activity"/>
    <property type="evidence" value="ECO:0007669"/>
    <property type="project" value="UniProtKB-EC"/>
</dbReference>
<dbReference type="GO" id="GO:0016567">
    <property type="term" value="P:protein ubiquitination"/>
    <property type="evidence" value="ECO:0007669"/>
    <property type="project" value="TreeGrafter"/>
</dbReference>
<name>A0AAV6X787_9LAMI</name>
<sequence>MSLSPPNMRDNDTRNFNAYWCYQCHRTVRIASDNPSDIICPRCFGHFLCEIDMARPQPILEFTAYDPSPQARIIEALSLMLDPPGRSRDPRSESGVFQGPTSGQTRPHESEVDRAPSLGQTWARTQGRHRRRDSEEGGRRSWIWPRRRNSLFEDENDDWGPQSGILARPRTWIILRPVGPIQPQERLVPPGVDSRNYYTGPGLQELIEELTQDDRPGPPPAPDSTIDAIPTVTIAPTHLELGSDCPVCKEEFKVGMEARELPCNHVYHSDCIVPWLRLHNSCPVCRQELVVPGQIQEIESDESHIEGDREGRCWRLRQLVNLLPFRSRYRPLHSRGDSSATHGEN</sequence>
<feature type="region of interest" description="Disordered" evidence="9">
    <location>
        <begin position="81"/>
        <end position="139"/>
    </location>
</feature>
<dbReference type="InterPro" id="IPR013083">
    <property type="entry name" value="Znf_RING/FYVE/PHD"/>
</dbReference>
<evidence type="ECO:0000256" key="5">
    <source>
        <dbReference type="ARBA" id="ARBA00022771"/>
    </source>
</evidence>
<proteinExistence type="predicted"/>
<comment type="caution">
    <text evidence="11">The sequence shown here is derived from an EMBL/GenBank/DDBJ whole genome shotgun (WGS) entry which is preliminary data.</text>
</comment>
<dbReference type="Proteomes" id="UP000826271">
    <property type="component" value="Unassembled WGS sequence"/>
</dbReference>
<dbReference type="FunFam" id="3.30.40.10:FF:000022">
    <property type="entry name" value="E3 ubiquitin-protein ligase RING1-like"/>
    <property type="match status" value="1"/>
</dbReference>
<dbReference type="EC" id="2.3.2.27" evidence="2"/>
<keyword evidence="5 8" id="KW-0863">Zinc-finger</keyword>
<dbReference type="GO" id="GO:0008270">
    <property type="term" value="F:zinc ion binding"/>
    <property type="evidence" value="ECO:0007669"/>
    <property type="project" value="UniProtKB-KW"/>
</dbReference>
<keyword evidence="6" id="KW-0833">Ubl conjugation pathway</keyword>
<evidence type="ECO:0000256" key="7">
    <source>
        <dbReference type="ARBA" id="ARBA00022833"/>
    </source>
</evidence>
<organism evidence="11 12">
    <name type="scientific">Buddleja alternifolia</name>
    <dbReference type="NCBI Taxonomy" id="168488"/>
    <lineage>
        <taxon>Eukaryota</taxon>
        <taxon>Viridiplantae</taxon>
        <taxon>Streptophyta</taxon>
        <taxon>Embryophyta</taxon>
        <taxon>Tracheophyta</taxon>
        <taxon>Spermatophyta</taxon>
        <taxon>Magnoliopsida</taxon>
        <taxon>eudicotyledons</taxon>
        <taxon>Gunneridae</taxon>
        <taxon>Pentapetalae</taxon>
        <taxon>asterids</taxon>
        <taxon>lamiids</taxon>
        <taxon>Lamiales</taxon>
        <taxon>Scrophulariaceae</taxon>
        <taxon>Buddlejeae</taxon>
        <taxon>Buddleja</taxon>
    </lineage>
</organism>
<comment type="catalytic activity">
    <reaction evidence="1">
        <text>S-ubiquitinyl-[E2 ubiquitin-conjugating enzyme]-L-cysteine + [acceptor protein]-L-lysine = [E2 ubiquitin-conjugating enzyme]-L-cysteine + N(6)-ubiquitinyl-[acceptor protein]-L-lysine.</text>
        <dbReference type="EC" id="2.3.2.27"/>
    </reaction>
</comment>
<evidence type="ECO:0000256" key="6">
    <source>
        <dbReference type="ARBA" id="ARBA00022786"/>
    </source>
</evidence>
<dbReference type="SUPFAM" id="SSF57850">
    <property type="entry name" value="RING/U-box"/>
    <property type="match status" value="1"/>
</dbReference>
<dbReference type="InterPro" id="IPR001841">
    <property type="entry name" value="Znf_RING"/>
</dbReference>
<dbReference type="Pfam" id="PF13639">
    <property type="entry name" value="zf-RING_2"/>
    <property type="match status" value="1"/>
</dbReference>
<dbReference type="GO" id="GO:0005737">
    <property type="term" value="C:cytoplasm"/>
    <property type="evidence" value="ECO:0007669"/>
    <property type="project" value="TreeGrafter"/>
</dbReference>
<evidence type="ECO:0000256" key="1">
    <source>
        <dbReference type="ARBA" id="ARBA00000900"/>
    </source>
</evidence>
<dbReference type="AlphaFoldDB" id="A0AAV6X787"/>
<feature type="domain" description="RING-type" evidence="10">
    <location>
        <begin position="245"/>
        <end position="286"/>
    </location>
</feature>
<dbReference type="PANTHER" id="PTHR15710">
    <property type="entry name" value="E3 UBIQUITIN-PROTEIN LIGASE PRAJA"/>
    <property type="match status" value="1"/>
</dbReference>
<dbReference type="SMART" id="SM00184">
    <property type="entry name" value="RING"/>
    <property type="match status" value="1"/>
</dbReference>
<dbReference type="EMBL" id="WHWC01000008">
    <property type="protein sequence ID" value="KAG8378283.1"/>
    <property type="molecule type" value="Genomic_DNA"/>
</dbReference>
<evidence type="ECO:0000256" key="2">
    <source>
        <dbReference type="ARBA" id="ARBA00012483"/>
    </source>
</evidence>
<dbReference type="Pfam" id="PF14369">
    <property type="entry name" value="Zn_ribbon_19"/>
    <property type="match status" value="1"/>
</dbReference>
<dbReference type="Gene3D" id="3.30.40.10">
    <property type="entry name" value="Zinc/RING finger domain, C3HC4 (zinc finger)"/>
    <property type="match status" value="1"/>
</dbReference>
<evidence type="ECO:0000256" key="9">
    <source>
        <dbReference type="SAM" id="MobiDB-lite"/>
    </source>
</evidence>